<dbReference type="Gene3D" id="3.30.1780.10">
    <property type="entry name" value="ornithine cyclodeaminase, domain 1"/>
    <property type="match status" value="1"/>
</dbReference>
<evidence type="ECO:0000256" key="3">
    <source>
        <dbReference type="HAMAP-Rule" id="MF_00935"/>
    </source>
</evidence>
<dbReference type="KEGG" id="fpl:Ferp_1977"/>
<feature type="binding site" evidence="3">
    <location>
        <position position="222"/>
    </location>
    <ligand>
        <name>NAD(+)</name>
        <dbReference type="ChEBI" id="CHEBI:57540"/>
    </ligand>
</feature>
<dbReference type="InterPro" id="IPR012742">
    <property type="entry name" value="Ala_DH_archaeglobus"/>
</dbReference>
<dbReference type="InterPro" id="IPR023401">
    <property type="entry name" value="ODC_N"/>
</dbReference>
<dbReference type="GO" id="GO:0006522">
    <property type="term" value="P:alanine metabolic process"/>
    <property type="evidence" value="ECO:0007669"/>
    <property type="project" value="UniProtKB-UniRule"/>
</dbReference>
<evidence type="ECO:0000313" key="6">
    <source>
        <dbReference type="Proteomes" id="UP000002613"/>
    </source>
</evidence>
<evidence type="ECO:0000256" key="4">
    <source>
        <dbReference type="NCBIfam" id="TIGR02371"/>
    </source>
</evidence>
<dbReference type="eggNOG" id="arCOG01035">
    <property type="taxonomic scope" value="Archaea"/>
</dbReference>
<proteinExistence type="inferred from homology"/>
<dbReference type="OrthoDB" id="21421at2157"/>
<evidence type="ECO:0000256" key="1">
    <source>
        <dbReference type="ARBA" id="ARBA00023002"/>
    </source>
</evidence>
<dbReference type="EMBL" id="CP001899">
    <property type="protein sequence ID" value="ADC66114.1"/>
    <property type="molecule type" value="Genomic_DNA"/>
</dbReference>
<keyword evidence="6" id="KW-1185">Reference proteome</keyword>
<dbReference type="RefSeq" id="WP_012966453.1">
    <property type="nucleotide sequence ID" value="NC_013849.1"/>
</dbReference>
<dbReference type="HAMAP" id="MF_00935">
    <property type="entry name" value="AlaDH_arch"/>
    <property type="match status" value="1"/>
</dbReference>
<reference evidence="6" key="1">
    <citation type="submission" date="2010-02" db="EMBL/GenBank/DDBJ databases">
        <title>Complete sequence of Ferroglobus placidus DSM 10642.</title>
        <authorList>
            <consortium name="US DOE Joint Genome Institute"/>
            <person name="Lucas S."/>
            <person name="Copeland A."/>
            <person name="Lapidus A."/>
            <person name="Cheng J.-F."/>
            <person name="Bruce D."/>
            <person name="Goodwin L."/>
            <person name="Pitluck S."/>
            <person name="Saunders E."/>
            <person name="Brettin T."/>
            <person name="Detter J.C."/>
            <person name="Han C."/>
            <person name="Tapia R."/>
            <person name="Larimer F."/>
            <person name="Land M."/>
            <person name="Hauser L."/>
            <person name="Kyrpides N."/>
            <person name="Ivanova N."/>
            <person name="Holmes D."/>
            <person name="Lovley D."/>
            <person name="Kyrpides N."/>
            <person name="Anderson I.J."/>
            <person name="Woyke T."/>
        </authorList>
    </citation>
    <scope>NUCLEOTIDE SEQUENCE [LARGE SCALE GENOMIC DNA]</scope>
    <source>
        <strain evidence="6">DSM 10642 / AEDII12DO</strain>
    </source>
</reference>
<keyword evidence="2 3" id="KW-0520">NAD</keyword>
<name>D3S051_FERPA</name>
<keyword evidence="1 3" id="KW-0560">Oxidoreductase</keyword>
<feature type="binding site" evidence="3">
    <location>
        <position position="288"/>
    </location>
    <ligand>
        <name>NAD(+)</name>
        <dbReference type="ChEBI" id="CHEBI:57540"/>
    </ligand>
</feature>
<dbReference type="GO" id="GO:0005737">
    <property type="term" value="C:cytoplasm"/>
    <property type="evidence" value="ECO:0007669"/>
    <property type="project" value="TreeGrafter"/>
</dbReference>
<dbReference type="EC" id="1.4.1.1" evidence="3 4"/>
<reference evidence="5 6" key="2">
    <citation type="journal article" date="2011" name="Stand. Genomic Sci.">
        <title>Complete genome sequence of Ferroglobus placidus AEDII12DO.</title>
        <authorList>
            <person name="Anderson I."/>
            <person name="Risso C."/>
            <person name="Holmes D."/>
            <person name="Lucas S."/>
            <person name="Copeland A."/>
            <person name="Lapidus A."/>
            <person name="Cheng J.F."/>
            <person name="Bruce D."/>
            <person name="Goodwin L."/>
            <person name="Pitluck S."/>
            <person name="Saunders E."/>
            <person name="Brettin T."/>
            <person name="Detter J.C."/>
            <person name="Han C."/>
            <person name="Tapia R."/>
            <person name="Larimer F."/>
            <person name="Land M."/>
            <person name="Hauser L."/>
            <person name="Woyke T."/>
            <person name="Lovley D."/>
            <person name="Kyrpides N."/>
            <person name="Ivanova N."/>
        </authorList>
    </citation>
    <scope>NUCLEOTIDE SEQUENCE [LARGE SCALE GENOMIC DNA]</scope>
    <source>
        <strain evidence="6">DSM 10642 / AEDII12DO</strain>
    </source>
</reference>
<dbReference type="GO" id="GO:0016829">
    <property type="term" value="F:lyase activity"/>
    <property type="evidence" value="ECO:0007669"/>
    <property type="project" value="UniProtKB-KW"/>
</dbReference>
<dbReference type="Gene3D" id="3.40.50.720">
    <property type="entry name" value="NAD(P)-binding Rossmann-like Domain"/>
    <property type="match status" value="1"/>
</dbReference>
<dbReference type="PANTHER" id="PTHR13812">
    <property type="entry name" value="KETIMINE REDUCTASE MU-CRYSTALLIN"/>
    <property type="match status" value="1"/>
</dbReference>
<dbReference type="PaxDb" id="589924-Ferp_1977"/>
<dbReference type="GO" id="GO:0051287">
    <property type="term" value="F:NAD binding"/>
    <property type="evidence" value="ECO:0007669"/>
    <property type="project" value="UniProtKB-UniRule"/>
</dbReference>
<dbReference type="Pfam" id="PF02423">
    <property type="entry name" value="OCD_Mu_crystall"/>
    <property type="match status" value="1"/>
</dbReference>
<dbReference type="NCBIfam" id="TIGR02371">
    <property type="entry name" value="ala_DH_arch"/>
    <property type="match status" value="1"/>
</dbReference>
<keyword evidence="3" id="KW-0547">Nucleotide-binding</keyword>
<dbReference type="STRING" id="589924.Ferp_1977"/>
<dbReference type="InterPro" id="IPR003462">
    <property type="entry name" value="ODC_Mu_crystall"/>
</dbReference>
<dbReference type="GeneID" id="8779509"/>
<dbReference type="GO" id="GO:0000286">
    <property type="term" value="F:alanine dehydrogenase activity"/>
    <property type="evidence" value="ECO:0007669"/>
    <property type="project" value="UniProtKB-UniRule"/>
</dbReference>
<feature type="active site" description="Proton donor/acceptor" evidence="3">
    <location>
        <position position="65"/>
    </location>
</feature>
<comment type="function">
    <text evidence="3">Catalyzes the NAD(+)-dependent oxidative deamination of L-alanine to pyruvate, and the reverse reaction, the reductive amination of pyruvate.</text>
</comment>
<feature type="binding site" evidence="3">
    <location>
        <position position="108"/>
    </location>
    <ligand>
        <name>NAD(+)</name>
        <dbReference type="ChEBI" id="CHEBI:57540"/>
    </ligand>
</feature>
<feature type="binding site" evidence="3">
    <location>
        <begin position="157"/>
        <end position="159"/>
    </location>
    <ligand>
        <name>NAD(+)</name>
        <dbReference type="ChEBI" id="CHEBI:57540"/>
    </ligand>
</feature>
<keyword evidence="5" id="KW-0456">Lyase</keyword>
<comment type="similarity">
    <text evidence="3">Belongs to the ornithine cyclodeaminase/mu-crystallin family. Archaeal alanine dehydrogenase subfamily.</text>
</comment>
<protein>
    <recommendedName>
        <fullName evidence="3 4">Alanine dehydrogenase</fullName>
        <shortName evidence="3">AlaDH</shortName>
        <ecNumber evidence="3 4">1.4.1.1</ecNumber>
    </recommendedName>
</protein>
<dbReference type="AlphaFoldDB" id="D3S051"/>
<feature type="binding site" evidence="3">
    <location>
        <begin position="216"/>
        <end position="218"/>
    </location>
    <ligand>
        <name>NAD(+)</name>
        <dbReference type="ChEBI" id="CHEBI:57540"/>
    </ligand>
</feature>
<sequence length="318" mass="34880">METLILTKRDVESLLTMEETIAAVETAFRLHGEKKVQMPPKMYLTFEEGDLRAMPAQVGNWAGIKWVNSHPKNPEKGLPTVMAVFILNDPSTGFPLSIMDATHLTNMRTGAAGAVAVKYLAPKNAESVGFIGCGVQARFQFLALKEVMDVSFVRAYDIRSETTENFVNFVKSFGVDAEVAEAEKVCKCDVLVTTTPSRKPVVKDEWIEALHINAIGADAPGKQELEEKTLLRAKIVVDDMEQALHSGEINVAISKGILKPEDIYATLGEIVAGKKKGRENDELTIFDSTGLAIQDVATASVVYEKAIKEGYGIKLRMF</sequence>
<dbReference type="FunFam" id="3.30.1780.10:FF:000002">
    <property type="entry name" value="Ornithine cyclodeaminase"/>
    <property type="match status" value="1"/>
</dbReference>
<dbReference type="InterPro" id="IPR036291">
    <property type="entry name" value="NAD(P)-bd_dom_sf"/>
</dbReference>
<evidence type="ECO:0000256" key="2">
    <source>
        <dbReference type="ARBA" id="ARBA00023027"/>
    </source>
</evidence>
<comment type="catalytic activity">
    <reaction evidence="3">
        <text>L-alanine + NAD(+) + H2O = pyruvate + NH4(+) + NADH + H(+)</text>
        <dbReference type="Rhea" id="RHEA:18405"/>
        <dbReference type="ChEBI" id="CHEBI:15361"/>
        <dbReference type="ChEBI" id="CHEBI:15377"/>
        <dbReference type="ChEBI" id="CHEBI:15378"/>
        <dbReference type="ChEBI" id="CHEBI:28938"/>
        <dbReference type="ChEBI" id="CHEBI:57540"/>
        <dbReference type="ChEBI" id="CHEBI:57945"/>
        <dbReference type="ChEBI" id="CHEBI:57972"/>
        <dbReference type="EC" id="1.4.1.1"/>
    </reaction>
</comment>
<dbReference type="PANTHER" id="PTHR13812:SF19">
    <property type="entry name" value="KETIMINE REDUCTASE MU-CRYSTALLIN"/>
    <property type="match status" value="1"/>
</dbReference>
<accession>D3S051</accession>
<dbReference type="FunFam" id="3.40.50.720:FF:000311">
    <property type="entry name" value="Ornithine cyclodeaminase"/>
    <property type="match status" value="1"/>
</dbReference>
<dbReference type="HOGENOM" id="CLU_042088_3_1_2"/>
<evidence type="ECO:0000313" key="5">
    <source>
        <dbReference type="EMBL" id="ADC66114.1"/>
    </source>
</evidence>
<feature type="binding site" evidence="3">
    <location>
        <begin position="135"/>
        <end position="136"/>
    </location>
    <ligand>
        <name>NAD(+)</name>
        <dbReference type="ChEBI" id="CHEBI:57540"/>
    </ligand>
</feature>
<dbReference type="SUPFAM" id="SSF51735">
    <property type="entry name" value="NAD(P)-binding Rossmann-fold domains"/>
    <property type="match status" value="1"/>
</dbReference>
<dbReference type="InterPro" id="IPR028609">
    <property type="entry name" value="AlaDH_arch-typ"/>
</dbReference>
<organism evidence="5 6">
    <name type="scientific">Ferroglobus placidus (strain DSM 10642 / AEDII12DO)</name>
    <dbReference type="NCBI Taxonomy" id="589924"/>
    <lineage>
        <taxon>Archaea</taxon>
        <taxon>Methanobacteriati</taxon>
        <taxon>Methanobacteriota</taxon>
        <taxon>Archaeoglobi</taxon>
        <taxon>Archaeoglobales</taxon>
        <taxon>Archaeoglobaceae</taxon>
        <taxon>Ferroglobus</taxon>
    </lineage>
</organism>
<dbReference type="PIRSF" id="PIRSF001439">
    <property type="entry name" value="CryM"/>
    <property type="match status" value="1"/>
</dbReference>
<dbReference type="Proteomes" id="UP000002613">
    <property type="component" value="Chromosome"/>
</dbReference>
<gene>
    <name evidence="3" type="primary">ala</name>
    <name evidence="5" type="ordered locus">Ferp_1977</name>
</gene>